<dbReference type="AlphaFoldDB" id="A0A136KJ37"/>
<dbReference type="InterPro" id="IPR013783">
    <property type="entry name" value="Ig-like_fold"/>
</dbReference>
<dbReference type="SUPFAM" id="SSF49313">
    <property type="entry name" value="Cadherin-like"/>
    <property type="match status" value="1"/>
</dbReference>
<protein>
    <recommendedName>
        <fullName evidence="2">Cadherin domain-containing protein</fullName>
    </recommendedName>
</protein>
<gene>
    <name evidence="3" type="ORF">UZ20_WS6002000500</name>
</gene>
<dbReference type="CDD" id="cd00063">
    <property type="entry name" value="FN3"/>
    <property type="match status" value="1"/>
</dbReference>
<evidence type="ECO:0000313" key="3">
    <source>
        <dbReference type="EMBL" id="KXK09451.1"/>
    </source>
</evidence>
<dbReference type="InterPro" id="IPR015919">
    <property type="entry name" value="Cadherin-like_sf"/>
</dbReference>
<dbReference type="Gene3D" id="2.60.40.10">
    <property type="entry name" value="Immunoglobulins"/>
    <property type="match status" value="1"/>
</dbReference>
<dbReference type="GO" id="GO:0005509">
    <property type="term" value="F:calcium ion binding"/>
    <property type="evidence" value="ECO:0007669"/>
    <property type="project" value="InterPro"/>
</dbReference>
<dbReference type="EMBL" id="JYPD01000017">
    <property type="protein sequence ID" value="KXK09451.1"/>
    <property type="molecule type" value="Genomic_DNA"/>
</dbReference>
<evidence type="ECO:0000313" key="4">
    <source>
        <dbReference type="Proteomes" id="UP000070449"/>
    </source>
</evidence>
<sequence>MNNQYNKIIGLTLVAFFMLVSGSPVSAVTKGNDEVYIASPINNAVVTGITQVRYFLKEADKADIPYQIDLFSSACSVNGPYFGTIASGSKTASANGAYFTDLWDTDGPIQNRSSIPDGFYCVRICATFRELPNNFYSLCDKHTVAVGNTNRPPVINSQPPNSSIKVGEDFTYQVQATDPDGHKLTYVIDKGGDFFLYMNRDTGRIYTEKTITTAGSYPITITVSDGFGGVVKQFFTLNVTEPDLPPAAINFVVPGKDTVITKNNNKLSWNIERFNPTSILLSYSKDEGKNWVQIANLSGSTTSYEWNLQGVETGKYLLRIIATNNEGKTIEKISELFDVTIATTDTGEEAPLITILSPQEEERIQAQKANNSGFNQTIYKC</sequence>
<name>A0A136KJ37_9BACT</name>
<feature type="signal peptide" evidence="1">
    <location>
        <begin position="1"/>
        <end position="26"/>
    </location>
</feature>
<dbReference type="Proteomes" id="UP000070449">
    <property type="component" value="Unassembled WGS sequence"/>
</dbReference>
<accession>A0A136KJ37</accession>
<comment type="caution">
    <text evidence="3">The sequence shown here is derived from an EMBL/GenBank/DDBJ whole genome shotgun (WGS) entry which is preliminary data.</text>
</comment>
<proteinExistence type="predicted"/>
<dbReference type="CDD" id="cd11304">
    <property type="entry name" value="Cadherin_repeat"/>
    <property type="match status" value="1"/>
</dbReference>
<dbReference type="Pfam" id="PF05345">
    <property type="entry name" value="He_PIG"/>
    <property type="match status" value="1"/>
</dbReference>
<dbReference type="GO" id="GO:0016020">
    <property type="term" value="C:membrane"/>
    <property type="evidence" value="ECO:0007669"/>
    <property type="project" value="InterPro"/>
</dbReference>
<organism evidence="3 4">
    <name type="scientific">candidate division WS6 bacterium OLB21</name>
    <dbReference type="NCBI Taxonomy" id="1617427"/>
    <lineage>
        <taxon>Bacteria</taxon>
        <taxon>Candidatus Dojkabacteria</taxon>
    </lineage>
</organism>
<feature type="chain" id="PRO_5007474159" description="Cadherin domain-containing protein" evidence="1">
    <location>
        <begin position="27"/>
        <end position="381"/>
    </location>
</feature>
<dbReference type="InterPro" id="IPR002126">
    <property type="entry name" value="Cadherin-like_dom"/>
</dbReference>
<evidence type="ECO:0000259" key="2">
    <source>
        <dbReference type="PROSITE" id="PS50268"/>
    </source>
</evidence>
<dbReference type="InterPro" id="IPR003961">
    <property type="entry name" value="FN3_dom"/>
</dbReference>
<dbReference type="PROSITE" id="PS50268">
    <property type="entry name" value="CADHERIN_2"/>
    <property type="match status" value="1"/>
</dbReference>
<dbReference type="PATRIC" id="fig|1617427.3.peg.523"/>
<keyword evidence="1" id="KW-0732">Signal</keyword>
<dbReference type="STRING" id="1617427.UZ20_WS6002000500"/>
<reference evidence="3 4" key="1">
    <citation type="submission" date="2015-02" db="EMBL/GenBank/DDBJ databases">
        <title>Improved understanding of the partial-nitritation anammox process through 23 genomes representing the majority of the microbial community.</title>
        <authorList>
            <person name="Speth D.R."/>
            <person name="In T Zandt M."/>
            <person name="Guerrero Cruz S."/>
            <person name="Jetten M.S."/>
            <person name="Dutilh B.E."/>
        </authorList>
    </citation>
    <scope>NUCLEOTIDE SEQUENCE [LARGE SCALE GENOMIC DNA]</scope>
    <source>
        <strain evidence="3">OLB21</strain>
    </source>
</reference>
<evidence type="ECO:0000256" key="1">
    <source>
        <dbReference type="SAM" id="SignalP"/>
    </source>
</evidence>
<feature type="domain" description="Cadherin" evidence="2">
    <location>
        <begin position="213"/>
        <end position="353"/>
    </location>
</feature>
<dbReference type="GO" id="GO:0007156">
    <property type="term" value="P:homophilic cell adhesion via plasma membrane adhesion molecules"/>
    <property type="evidence" value="ECO:0007669"/>
    <property type="project" value="InterPro"/>
</dbReference>